<dbReference type="Proteomes" id="UP000287651">
    <property type="component" value="Unassembled WGS sequence"/>
</dbReference>
<dbReference type="AlphaFoldDB" id="A0A427AQ47"/>
<evidence type="ECO:0000313" key="2">
    <source>
        <dbReference type="EMBL" id="RRT78351.1"/>
    </source>
</evidence>
<feature type="compositionally biased region" description="Basic and acidic residues" evidence="1">
    <location>
        <begin position="41"/>
        <end position="58"/>
    </location>
</feature>
<accession>A0A427AQ47</accession>
<dbReference type="EMBL" id="AMZH03001699">
    <property type="protein sequence ID" value="RRT78351.1"/>
    <property type="molecule type" value="Genomic_DNA"/>
</dbReference>
<feature type="compositionally biased region" description="Basic and acidic residues" evidence="1">
    <location>
        <begin position="175"/>
        <end position="185"/>
    </location>
</feature>
<gene>
    <name evidence="2" type="ORF">B296_00019629</name>
</gene>
<evidence type="ECO:0000256" key="1">
    <source>
        <dbReference type="SAM" id="MobiDB-lite"/>
    </source>
</evidence>
<feature type="compositionally biased region" description="Basic and acidic residues" evidence="1">
    <location>
        <begin position="1"/>
        <end position="22"/>
    </location>
</feature>
<protein>
    <submittedName>
        <fullName evidence="2">Uncharacterized protein</fullName>
    </submittedName>
</protein>
<organism evidence="2 3">
    <name type="scientific">Ensete ventricosum</name>
    <name type="common">Abyssinian banana</name>
    <name type="synonym">Musa ensete</name>
    <dbReference type="NCBI Taxonomy" id="4639"/>
    <lineage>
        <taxon>Eukaryota</taxon>
        <taxon>Viridiplantae</taxon>
        <taxon>Streptophyta</taxon>
        <taxon>Embryophyta</taxon>
        <taxon>Tracheophyta</taxon>
        <taxon>Spermatophyta</taxon>
        <taxon>Magnoliopsida</taxon>
        <taxon>Liliopsida</taxon>
        <taxon>Zingiberales</taxon>
        <taxon>Musaceae</taxon>
        <taxon>Ensete</taxon>
    </lineage>
</organism>
<evidence type="ECO:0000313" key="3">
    <source>
        <dbReference type="Proteomes" id="UP000287651"/>
    </source>
</evidence>
<feature type="region of interest" description="Disordered" evidence="1">
    <location>
        <begin position="150"/>
        <end position="185"/>
    </location>
</feature>
<name>A0A427AQ47_ENSVE</name>
<proteinExistence type="predicted"/>
<reference evidence="2 3" key="1">
    <citation type="journal article" date="2014" name="Agronomy (Basel)">
        <title>A Draft Genome Sequence for Ensete ventricosum, the Drought-Tolerant Tree Against Hunger.</title>
        <authorList>
            <person name="Harrison J."/>
            <person name="Moore K.A."/>
            <person name="Paszkiewicz K."/>
            <person name="Jones T."/>
            <person name="Grant M."/>
            <person name="Ambacheew D."/>
            <person name="Muzemil S."/>
            <person name="Studholme D.J."/>
        </authorList>
    </citation>
    <scope>NUCLEOTIDE SEQUENCE [LARGE SCALE GENOMIC DNA]</scope>
</reference>
<sequence>MTPRERERQRKEPRDGSSDRGRFQPKIGLDKASILGEEDGDRPLEHGARQREVSVRSEVAKHVRDTENKEVEEGADGCMQQSGGAELVLRDSAEVSTLESGAAAGVMGLDFRTPTGALLLSFGVLTKEIVVSFGPSVGVASSRLWTLGGRRSDQKRPWAQRPHHSGAQQGLSMGEGERRHRDLQH</sequence>
<feature type="region of interest" description="Disordered" evidence="1">
    <location>
        <begin position="1"/>
        <end position="58"/>
    </location>
</feature>
<comment type="caution">
    <text evidence="2">The sequence shown here is derived from an EMBL/GenBank/DDBJ whole genome shotgun (WGS) entry which is preliminary data.</text>
</comment>